<evidence type="ECO:0000313" key="2">
    <source>
        <dbReference type="Proteomes" id="UP001159363"/>
    </source>
</evidence>
<dbReference type="Proteomes" id="UP001159363">
    <property type="component" value="Chromosome 3"/>
</dbReference>
<name>A0ABQ9HV89_9NEOP</name>
<accession>A0ABQ9HV89</accession>
<organism evidence="1 2">
    <name type="scientific">Dryococelus australis</name>
    <dbReference type="NCBI Taxonomy" id="614101"/>
    <lineage>
        <taxon>Eukaryota</taxon>
        <taxon>Metazoa</taxon>
        <taxon>Ecdysozoa</taxon>
        <taxon>Arthropoda</taxon>
        <taxon>Hexapoda</taxon>
        <taxon>Insecta</taxon>
        <taxon>Pterygota</taxon>
        <taxon>Neoptera</taxon>
        <taxon>Polyneoptera</taxon>
        <taxon>Phasmatodea</taxon>
        <taxon>Verophasmatodea</taxon>
        <taxon>Anareolatae</taxon>
        <taxon>Phasmatidae</taxon>
        <taxon>Eurycanthinae</taxon>
        <taxon>Dryococelus</taxon>
    </lineage>
</organism>
<dbReference type="SUPFAM" id="SSF56219">
    <property type="entry name" value="DNase I-like"/>
    <property type="match status" value="1"/>
</dbReference>
<gene>
    <name evidence="1" type="ORF">PR048_007476</name>
</gene>
<comment type="caution">
    <text evidence="1">The sequence shown here is derived from an EMBL/GenBank/DDBJ whole genome shotgun (WGS) entry which is preliminary data.</text>
</comment>
<evidence type="ECO:0008006" key="3">
    <source>
        <dbReference type="Google" id="ProtNLM"/>
    </source>
</evidence>
<protein>
    <recommendedName>
        <fullName evidence="3">Endonuclease/exonuclease/phosphatase domain-containing protein</fullName>
    </recommendedName>
</protein>
<dbReference type="EMBL" id="JARBHB010000003">
    <property type="protein sequence ID" value="KAJ8887991.1"/>
    <property type="molecule type" value="Genomic_DNA"/>
</dbReference>
<reference evidence="1 2" key="1">
    <citation type="submission" date="2023-02" db="EMBL/GenBank/DDBJ databases">
        <title>LHISI_Scaffold_Assembly.</title>
        <authorList>
            <person name="Stuart O.P."/>
            <person name="Cleave R."/>
            <person name="Magrath M.J.L."/>
            <person name="Mikheyev A.S."/>
        </authorList>
    </citation>
    <scope>NUCLEOTIDE SEQUENCE [LARGE SCALE GENOMIC DNA]</scope>
    <source>
        <strain evidence="1">Daus_M_001</strain>
        <tissue evidence="1">Leg muscle</tissue>
    </source>
</reference>
<sequence length="193" mass="21755">MSVYAPPGKTLTHENLVALTTCAPTFLALGDLNAKHPTCNCAGTTQNGSLLYNHQYPEIGNNNPDIRDITLYKNINFIYELEVLQELNSIHLPVLAILENTTTEATKEKQPRLNAIITRNIDIEKNIPSPAEVQEYTETLTKTIQNTINTVIPLTKIKKHQITLPTSITDLIHARNRAKRAWQCNRTQNLKME</sequence>
<evidence type="ECO:0000313" key="1">
    <source>
        <dbReference type="EMBL" id="KAJ8887991.1"/>
    </source>
</evidence>
<keyword evidence="2" id="KW-1185">Reference proteome</keyword>
<proteinExistence type="predicted"/>
<dbReference type="InterPro" id="IPR036691">
    <property type="entry name" value="Endo/exonu/phosph_ase_sf"/>
</dbReference>